<comment type="caution">
    <text evidence="2">The sequence shown here is derived from an EMBL/GenBank/DDBJ whole genome shotgun (WGS) entry which is preliminary data.</text>
</comment>
<proteinExistence type="predicted"/>
<dbReference type="OrthoDB" id="329371at2759"/>
<feature type="compositionally biased region" description="Polar residues" evidence="1">
    <location>
        <begin position="152"/>
        <end position="166"/>
    </location>
</feature>
<gene>
    <name evidence="2" type="ORF">CSUI_004980</name>
</gene>
<evidence type="ECO:0000256" key="1">
    <source>
        <dbReference type="SAM" id="MobiDB-lite"/>
    </source>
</evidence>
<dbReference type="GeneID" id="94428372"/>
<evidence type="ECO:0000313" key="2">
    <source>
        <dbReference type="EMBL" id="PHJ21172.1"/>
    </source>
</evidence>
<protein>
    <submittedName>
        <fullName evidence="2">Uncharacterized protein</fullName>
    </submittedName>
</protein>
<reference evidence="2 3" key="1">
    <citation type="journal article" date="2017" name="Int. J. Parasitol.">
        <title>The genome of the protozoan parasite Cystoisospora suis and a reverse vaccinology approach to identify vaccine candidates.</title>
        <authorList>
            <person name="Palmieri N."/>
            <person name="Shrestha A."/>
            <person name="Ruttkowski B."/>
            <person name="Beck T."/>
            <person name="Vogl C."/>
            <person name="Tomley F."/>
            <person name="Blake D.P."/>
            <person name="Joachim A."/>
        </authorList>
    </citation>
    <scope>NUCLEOTIDE SEQUENCE [LARGE SCALE GENOMIC DNA]</scope>
    <source>
        <strain evidence="2 3">Wien I</strain>
    </source>
</reference>
<organism evidence="2 3">
    <name type="scientific">Cystoisospora suis</name>
    <dbReference type="NCBI Taxonomy" id="483139"/>
    <lineage>
        <taxon>Eukaryota</taxon>
        <taxon>Sar</taxon>
        <taxon>Alveolata</taxon>
        <taxon>Apicomplexa</taxon>
        <taxon>Conoidasida</taxon>
        <taxon>Coccidia</taxon>
        <taxon>Eucoccidiorida</taxon>
        <taxon>Eimeriorina</taxon>
        <taxon>Sarcocystidae</taxon>
        <taxon>Cystoisospora</taxon>
    </lineage>
</organism>
<dbReference type="EMBL" id="MIGC01002388">
    <property type="protein sequence ID" value="PHJ21172.1"/>
    <property type="molecule type" value="Genomic_DNA"/>
</dbReference>
<dbReference type="RefSeq" id="XP_067922856.1">
    <property type="nucleotide sequence ID" value="XM_068065161.1"/>
</dbReference>
<accession>A0A2C6KZ41</accession>
<feature type="compositionally biased region" description="Basic and acidic residues" evidence="1">
    <location>
        <begin position="242"/>
        <end position="256"/>
    </location>
</feature>
<dbReference type="VEuPathDB" id="ToxoDB:CSUI_004980"/>
<dbReference type="Proteomes" id="UP000221165">
    <property type="component" value="Unassembled WGS sequence"/>
</dbReference>
<keyword evidence="3" id="KW-1185">Reference proteome</keyword>
<dbReference type="AlphaFoldDB" id="A0A2C6KZ41"/>
<name>A0A2C6KZ41_9APIC</name>
<evidence type="ECO:0000313" key="3">
    <source>
        <dbReference type="Proteomes" id="UP000221165"/>
    </source>
</evidence>
<sequence length="280" mass="30456">MLRERIQDCEKQIYTLQQLADRETARAEAQTKKQLTVEADYKASREEVLRLRHTLRMSQRGADLARGAVIGGSAGDCPREVYLMREALAEAAEPTRQLEGQTETEQPHGQLPEYCTETQWTPEDKTPRVAGRPRMDSLMEEMQAAEGKSFRSRASATSRPKSTSPPHTCGSGVRGSHERTESQCGASGAASKKRSSEAFTDWSSSEAPCDPNSSVDGSGPADPAPGTGDHDETVSGDTVEQDENKGPIKRLEQRIREYRTKAPGAMAAGAGDGCSRRCLA</sequence>
<feature type="compositionally biased region" description="Polar residues" evidence="1">
    <location>
        <begin position="201"/>
        <end position="216"/>
    </location>
</feature>
<feature type="region of interest" description="Disordered" evidence="1">
    <location>
        <begin position="93"/>
        <end position="256"/>
    </location>
</feature>
<feature type="compositionally biased region" description="Basic and acidic residues" evidence="1">
    <location>
        <begin position="122"/>
        <end position="137"/>
    </location>
</feature>